<comment type="caution">
    <text evidence="1">The sequence shown here is derived from an EMBL/GenBank/DDBJ whole genome shotgun (WGS) entry which is preliminary data.</text>
</comment>
<dbReference type="AlphaFoldDB" id="A0A837KQM1"/>
<proteinExistence type="predicted"/>
<evidence type="ECO:0000313" key="1">
    <source>
        <dbReference type="EMBL" id="KLH99970.1"/>
    </source>
</evidence>
<protein>
    <submittedName>
        <fullName evidence="1">Uncharacterized protein</fullName>
    </submittedName>
</protein>
<organism evidence="1 2">
    <name type="scientific">Brevibacillus formosus</name>
    <dbReference type="NCBI Taxonomy" id="54913"/>
    <lineage>
        <taxon>Bacteria</taxon>
        <taxon>Bacillati</taxon>
        <taxon>Bacillota</taxon>
        <taxon>Bacilli</taxon>
        <taxon>Bacillales</taxon>
        <taxon>Paenibacillaceae</taxon>
        <taxon>Brevibacillus</taxon>
    </lineage>
</organism>
<gene>
    <name evidence="1" type="ORF">AA984_07545</name>
</gene>
<evidence type="ECO:0000313" key="2">
    <source>
        <dbReference type="Proteomes" id="UP000035218"/>
    </source>
</evidence>
<name>A0A837KQM1_9BACL</name>
<dbReference type="EMBL" id="LDCN01000002">
    <property type="protein sequence ID" value="KLH99970.1"/>
    <property type="molecule type" value="Genomic_DNA"/>
</dbReference>
<dbReference type="Proteomes" id="UP000035218">
    <property type="component" value="Unassembled WGS sequence"/>
</dbReference>
<sequence>MGCTDLNNLEDLKHTLSYIHSELLRIETMAGTLSTIERDHYNRLTNFDQRELIDIAVEEQNASRQLGTMKQMCLSMAQKIEGLQTAIMSNEPGESARRVETH</sequence>
<accession>A0A837KQM1</accession>
<reference evidence="1 2" key="1">
    <citation type="submission" date="2015-05" db="EMBL/GenBank/DDBJ databases">
        <title>Genome sequencing project for genomic taxonomy and phylogenomics of Bacillus-like bacteria.</title>
        <authorList>
            <person name="Liu B."/>
            <person name="Wang J."/>
            <person name="Zhu Y."/>
            <person name="Liu G."/>
            <person name="Chen Q."/>
            <person name="Chen Z."/>
            <person name="Lan J."/>
            <person name="Che J."/>
            <person name="Ge C."/>
            <person name="Shi H."/>
            <person name="Pan Z."/>
            <person name="Liu X."/>
        </authorList>
    </citation>
    <scope>NUCLEOTIDE SEQUENCE [LARGE SCALE GENOMIC DNA]</scope>
    <source>
        <strain evidence="1 2">DSM 9885</strain>
    </source>
</reference>